<keyword evidence="1" id="KW-1133">Transmembrane helix</keyword>
<feature type="transmembrane region" description="Helical" evidence="1">
    <location>
        <begin position="175"/>
        <end position="192"/>
    </location>
</feature>
<dbReference type="PANTHER" id="PTHR39419:SF1">
    <property type="entry name" value="SLL0814 PROTEIN"/>
    <property type="match status" value="1"/>
</dbReference>
<sequence length="268" mass="28529">MTLPRLTFVLLAVAAATLLMRGLGDTTGLLIAGSIAMFACCLSSAAHVLGARAALRFALIAVVLGWAAEEMGSRYGWFFGSYTYTEVLGPRVGSVPFVIPLMWFALSYIGYVIANLIVWQVPSDGATSLGQTLVQSLLAAMIVTAYDLGADPYMVFKLKAWIMTKTDGGWFGETLQGFAGWMFVSFVIVFLFRLGLKRSPPAPAAPIAPRDIAVPLAIYAGNLLFQALLGVPIETRAIAIFAMGIPLLAALCGWSRWKGAGIALAGRA</sequence>
<dbReference type="EMBL" id="JBHSMR010000001">
    <property type="protein sequence ID" value="MFC5476998.1"/>
    <property type="molecule type" value="Genomic_DNA"/>
</dbReference>
<evidence type="ECO:0000256" key="1">
    <source>
        <dbReference type="SAM" id="Phobius"/>
    </source>
</evidence>
<organism evidence="2 3">
    <name type="scientific">Massilia suwonensis</name>
    <dbReference type="NCBI Taxonomy" id="648895"/>
    <lineage>
        <taxon>Bacteria</taxon>
        <taxon>Pseudomonadati</taxon>
        <taxon>Pseudomonadota</taxon>
        <taxon>Betaproteobacteria</taxon>
        <taxon>Burkholderiales</taxon>
        <taxon>Oxalobacteraceae</taxon>
        <taxon>Telluria group</taxon>
        <taxon>Massilia</taxon>
    </lineage>
</organism>
<accession>A0ABW0MFJ8</accession>
<protein>
    <submittedName>
        <fullName evidence="2">Carotenoid biosynthesis protein</fullName>
    </submittedName>
</protein>
<feature type="transmembrane region" description="Helical" evidence="1">
    <location>
        <begin position="212"/>
        <end position="231"/>
    </location>
</feature>
<keyword evidence="1" id="KW-0812">Transmembrane</keyword>
<name>A0ABW0MFJ8_9BURK</name>
<keyword evidence="3" id="KW-1185">Reference proteome</keyword>
<dbReference type="Proteomes" id="UP001596101">
    <property type="component" value="Unassembled WGS sequence"/>
</dbReference>
<feature type="transmembrane region" description="Helical" evidence="1">
    <location>
        <begin position="133"/>
        <end position="155"/>
    </location>
</feature>
<feature type="transmembrane region" description="Helical" evidence="1">
    <location>
        <begin position="31"/>
        <end position="50"/>
    </location>
</feature>
<feature type="transmembrane region" description="Helical" evidence="1">
    <location>
        <begin position="237"/>
        <end position="257"/>
    </location>
</feature>
<reference evidence="3" key="1">
    <citation type="journal article" date="2019" name="Int. J. Syst. Evol. Microbiol.">
        <title>The Global Catalogue of Microorganisms (GCM) 10K type strain sequencing project: providing services to taxonomists for standard genome sequencing and annotation.</title>
        <authorList>
            <consortium name="The Broad Institute Genomics Platform"/>
            <consortium name="The Broad Institute Genome Sequencing Center for Infectious Disease"/>
            <person name="Wu L."/>
            <person name="Ma J."/>
        </authorList>
    </citation>
    <scope>NUCLEOTIDE SEQUENCE [LARGE SCALE GENOMIC DNA]</scope>
    <source>
        <strain evidence="3">CCUG 43111</strain>
    </source>
</reference>
<evidence type="ECO:0000313" key="2">
    <source>
        <dbReference type="EMBL" id="MFC5476998.1"/>
    </source>
</evidence>
<gene>
    <name evidence="2" type="ORF">ACFPQ5_02260</name>
</gene>
<dbReference type="PANTHER" id="PTHR39419">
    <property type="entry name" value="SLL0814 PROTEIN"/>
    <property type="match status" value="1"/>
</dbReference>
<dbReference type="RefSeq" id="WP_379751485.1">
    <property type="nucleotide sequence ID" value="NZ_JBHSMR010000001.1"/>
</dbReference>
<evidence type="ECO:0000313" key="3">
    <source>
        <dbReference type="Proteomes" id="UP001596101"/>
    </source>
</evidence>
<feature type="transmembrane region" description="Helical" evidence="1">
    <location>
        <begin position="97"/>
        <end position="121"/>
    </location>
</feature>
<dbReference type="Pfam" id="PF04240">
    <property type="entry name" value="Caroten_synth"/>
    <property type="match status" value="1"/>
</dbReference>
<keyword evidence="1" id="KW-0472">Membrane</keyword>
<dbReference type="InterPro" id="IPR007354">
    <property type="entry name" value="CruF-like"/>
</dbReference>
<feature type="transmembrane region" description="Helical" evidence="1">
    <location>
        <begin position="57"/>
        <end position="77"/>
    </location>
</feature>
<proteinExistence type="predicted"/>
<comment type="caution">
    <text evidence="2">The sequence shown here is derived from an EMBL/GenBank/DDBJ whole genome shotgun (WGS) entry which is preliminary data.</text>
</comment>